<dbReference type="Gene3D" id="2.40.100.10">
    <property type="entry name" value="Cyclophilin-like"/>
    <property type="match status" value="1"/>
</dbReference>
<organism evidence="6 7">
    <name type="scientific">Macrolepiota fuliginosa MF-IS2</name>
    <dbReference type="NCBI Taxonomy" id="1400762"/>
    <lineage>
        <taxon>Eukaryota</taxon>
        <taxon>Fungi</taxon>
        <taxon>Dikarya</taxon>
        <taxon>Basidiomycota</taxon>
        <taxon>Agaricomycotina</taxon>
        <taxon>Agaricomycetes</taxon>
        <taxon>Agaricomycetidae</taxon>
        <taxon>Agaricales</taxon>
        <taxon>Agaricineae</taxon>
        <taxon>Agaricaceae</taxon>
        <taxon>Macrolepiota</taxon>
    </lineage>
</organism>
<protein>
    <recommendedName>
        <fullName evidence="4">Peptidyl-prolyl cis-trans isomerase</fullName>
        <shortName evidence="4">PPIase</shortName>
        <ecNumber evidence="4">5.2.1.8</ecNumber>
    </recommendedName>
</protein>
<dbReference type="GO" id="GO:0005783">
    <property type="term" value="C:endoplasmic reticulum"/>
    <property type="evidence" value="ECO:0007669"/>
    <property type="project" value="TreeGrafter"/>
</dbReference>
<comment type="function">
    <text evidence="4">PPIases accelerate the folding of proteins. It catalyzes the cis-trans isomerization of proline imidic peptide bonds in oligopeptides.</text>
</comment>
<evidence type="ECO:0000313" key="7">
    <source>
        <dbReference type="Proteomes" id="UP000807342"/>
    </source>
</evidence>
<dbReference type="GO" id="GO:0000324">
    <property type="term" value="C:fungal-type vacuole"/>
    <property type="evidence" value="ECO:0007669"/>
    <property type="project" value="TreeGrafter"/>
</dbReference>
<feature type="signal peptide" evidence="4">
    <location>
        <begin position="1"/>
        <end position="25"/>
    </location>
</feature>
<dbReference type="Proteomes" id="UP000807342">
    <property type="component" value="Unassembled WGS sequence"/>
</dbReference>
<dbReference type="InterPro" id="IPR020892">
    <property type="entry name" value="Cyclophilin-type_PPIase_CS"/>
</dbReference>
<evidence type="ECO:0000256" key="1">
    <source>
        <dbReference type="ARBA" id="ARBA00000971"/>
    </source>
</evidence>
<feature type="domain" description="PPIase cyclophilin-type" evidence="5">
    <location>
        <begin position="36"/>
        <end position="199"/>
    </location>
</feature>
<keyword evidence="4" id="KW-0732">Signal</keyword>
<dbReference type="EC" id="5.2.1.8" evidence="4"/>
<dbReference type="GO" id="GO:0003755">
    <property type="term" value="F:peptidyl-prolyl cis-trans isomerase activity"/>
    <property type="evidence" value="ECO:0007669"/>
    <property type="project" value="UniProtKB-UniRule"/>
</dbReference>
<dbReference type="SUPFAM" id="SSF50891">
    <property type="entry name" value="Cyclophilin-like"/>
    <property type="match status" value="1"/>
</dbReference>
<dbReference type="PRINTS" id="PR00153">
    <property type="entry name" value="CSAPPISMRASE"/>
</dbReference>
<sequence length="219" mass="23688">MFGRISFAFIVVSIAAFFCAQSVEAAKGPKITHKVFFDVTQGDEKLGRITMGLFGGTVPKTVENFRALSTGLNKDGTELGFGYKGSKFHRVIKDFMIQGGDFTRGDGTGGKSIYGDRFADENFKLKHTGAGILSMANAGKDTNGSQFFITTVVTSWLDGRHVVFGKVIDGMDIITKIENVKKGPQDRPEVDVIIADSGELPIDTTTDENGNQVPLHAEL</sequence>
<dbReference type="EMBL" id="MU151068">
    <property type="protein sequence ID" value="KAF9452710.1"/>
    <property type="molecule type" value="Genomic_DNA"/>
</dbReference>
<dbReference type="Pfam" id="PF00160">
    <property type="entry name" value="Pro_isomerase"/>
    <property type="match status" value="1"/>
</dbReference>
<keyword evidence="7" id="KW-1185">Reference proteome</keyword>
<reference evidence="6" key="1">
    <citation type="submission" date="2020-11" db="EMBL/GenBank/DDBJ databases">
        <authorList>
            <consortium name="DOE Joint Genome Institute"/>
            <person name="Ahrendt S."/>
            <person name="Riley R."/>
            <person name="Andreopoulos W."/>
            <person name="Labutti K."/>
            <person name="Pangilinan J."/>
            <person name="Ruiz-Duenas F.J."/>
            <person name="Barrasa J.M."/>
            <person name="Sanchez-Garcia M."/>
            <person name="Camarero S."/>
            <person name="Miyauchi S."/>
            <person name="Serrano A."/>
            <person name="Linde D."/>
            <person name="Babiker R."/>
            <person name="Drula E."/>
            <person name="Ayuso-Fernandez I."/>
            <person name="Pacheco R."/>
            <person name="Padilla G."/>
            <person name="Ferreira P."/>
            <person name="Barriuso J."/>
            <person name="Kellner H."/>
            <person name="Castanera R."/>
            <person name="Alfaro M."/>
            <person name="Ramirez L."/>
            <person name="Pisabarro A.G."/>
            <person name="Kuo A."/>
            <person name="Tritt A."/>
            <person name="Lipzen A."/>
            <person name="He G."/>
            <person name="Yan M."/>
            <person name="Ng V."/>
            <person name="Cullen D."/>
            <person name="Martin F."/>
            <person name="Rosso M.-N."/>
            <person name="Henrissat B."/>
            <person name="Hibbett D."/>
            <person name="Martinez A.T."/>
            <person name="Grigoriev I.V."/>
        </authorList>
    </citation>
    <scope>NUCLEOTIDE SEQUENCE</scope>
    <source>
        <strain evidence="6">MF-IS2</strain>
    </source>
</reference>
<proteinExistence type="inferred from homology"/>
<comment type="caution">
    <text evidence="6">The sequence shown here is derived from an EMBL/GenBank/DDBJ whole genome shotgun (WGS) entry which is preliminary data.</text>
</comment>
<evidence type="ECO:0000259" key="5">
    <source>
        <dbReference type="PROSITE" id="PS50072"/>
    </source>
</evidence>
<keyword evidence="3 4" id="KW-0413">Isomerase</keyword>
<dbReference type="GO" id="GO:0006457">
    <property type="term" value="P:protein folding"/>
    <property type="evidence" value="ECO:0007669"/>
    <property type="project" value="InterPro"/>
</dbReference>
<dbReference type="FunFam" id="2.40.100.10:FF:000001">
    <property type="entry name" value="Peptidyl-prolyl cis-trans isomerase"/>
    <property type="match status" value="1"/>
</dbReference>
<dbReference type="OrthoDB" id="193499at2759"/>
<keyword evidence="2 4" id="KW-0697">Rotamase</keyword>
<dbReference type="PROSITE" id="PS50072">
    <property type="entry name" value="CSA_PPIASE_2"/>
    <property type="match status" value="1"/>
</dbReference>
<dbReference type="AlphaFoldDB" id="A0A9P6C899"/>
<feature type="chain" id="PRO_5040547415" description="Peptidyl-prolyl cis-trans isomerase" evidence="4">
    <location>
        <begin position="26"/>
        <end position="219"/>
    </location>
</feature>
<comment type="similarity">
    <text evidence="4">Belongs to the cyclophilin-type PPIase family.</text>
</comment>
<evidence type="ECO:0000256" key="3">
    <source>
        <dbReference type="ARBA" id="ARBA00023235"/>
    </source>
</evidence>
<dbReference type="PANTHER" id="PTHR11071">
    <property type="entry name" value="PEPTIDYL-PROLYL CIS-TRANS ISOMERASE"/>
    <property type="match status" value="1"/>
</dbReference>
<accession>A0A9P6C899</accession>
<evidence type="ECO:0000313" key="6">
    <source>
        <dbReference type="EMBL" id="KAF9452710.1"/>
    </source>
</evidence>
<dbReference type="GO" id="GO:0016018">
    <property type="term" value="F:cyclosporin A binding"/>
    <property type="evidence" value="ECO:0007669"/>
    <property type="project" value="TreeGrafter"/>
</dbReference>
<dbReference type="InterPro" id="IPR029000">
    <property type="entry name" value="Cyclophilin-like_dom_sf"/>
</dbReference>
<gene>
    <name evidence="6" type="ORF">P691DRAFT_161265</name>
</gene>
<dbReference type="PANTHER" id="PTHR11071:SF561">
    <property type="entry name" value="PEPTIDYL-PROLYL CIS-TRANS ISOMERASE D-RELATED"/>
    <property type="match status" value="1"/>
</dbReference>
<evidence type="ECO:0000256" key="4">
    <source>
        <dbReference type="RuleBase" id="RU363019"/>
    </source>
</evidence>
<name>A0A9P6C899_9AGAR</name>
<dbReference type="InterPro" id="IPR002130">
    <property type="entry name" value="Cyclophilin-type_PPIase_dom"/>
</dbReference>
<evidence type="ECO:0000256" key="2">
    <source>
        <dbReference type="ARBA" id="ARBA00023110"/>
    </source>
</evidence>
<dbReference type="PROSITE" id="PS00170">
    <property type="entry name" value="CSA_PPIASE_1"/>
    <property type="match status" value="1"/>
</dbReference>
<comment type="catalytic activity">
    <reaction evidence="1 4">
        <text>[protein]-peptidylproline (omega=180) = [protein]-peptidylproline (omega=0)</text>
        <dbReference type="Rhea" id="RHEA:16237"/>
        <dbReference type="Rhea" id="RHEA-COMP:10747"/>
        <dbReference type="Rhea" id="RHEA-COMP:10748"/>
        <dbReference type="ChEBI" id="CHEBI:83833"/>
        <dbReference type="ChEBI" id="CHEBI:83834"/>
        <dbReference type="EC" id="5.2.1.8"/>
    </reaction>
</comment>